<keyword evidence="4 10" id="KW-0067">ATP-binding</keyword>
<reference evidence="10" key="1">
    <citation type="journal article" date="2021" name="Microorganisms">
        <title>Phylogenomic Reconstruction and Metabolic Potential of the Genus Aminobacter.</title>
        <authorList>
            <person name="Artuso I."/>
            <person name="Turrini P."/>
            <person name="Pirolo M."/>
            <person name="Lugli G.A."/>
            <person name="Ventura M."/>
            <person name="Visca P."/>
        </authorList>
    </citation>
    <scope>NUCLEOTIDE SEQUENCE</scope>
    <source>
        <strain evidence="10">LMG 26462</strain>
    </source>
</reference>
<dbReference type="GO" id="GO:0016887">
    <property type="term" value="F:ATP hydrolysis activity"/>
    <property type="evidence" value="ECO:0007669"/>
    <property type="project" value="InterPro"/>
</dbReference>
<keyword evidence="11" id="KW-1185">Reference proteome</keyword>
<evidence type="ECO:0000259" key="9">
    <source>
        <dbReference type="PROSITE" id="PS50893"/>
    </source>
</evidence>
<dbReference type="InterPro" id="IPR017871">
    <property type="entry name" value="ABC_transporter-like_CS"/>
</dbReference>
<dbReference type="SMART" id="SM00382">
    <property type="entry name" value="AAA"/>
    <property type="match status" value="1"/>
</dbReference>
<dbReference type="InterPro" id="IPR027417">
    <property type="entry name" value="P-loop_NTPase"/>
</dbReference>
<evidence type="ECO:0000256" key="4">
    <source>
        <dbReference type="ARBA" id="ARBA00022840"/>
    </source>
</evidence>
<proteinExistence type="inferred from homology"/>
<evidence type="ECO:0000313" key="11">
    <source>
        <dbReference type="Proteomes" id="UP001138921"/>
    </source>
</evidence>
<comment type="similarity">
    <text evidence="1">Belongs to the ABC transporter superfamily.</text>
</comment>
<keyword evidence="2" id="KW-0813">Transport</keyword>
<reference evidence="10" key="2">
    <citation type="submission" date="2021-03" db="EMBL/GenBank/DDBJ databases">
        <authorList>
            <person name="Artuso I."/>
            <person name="Turrini P."/>
            <person name="Pirolo M."/>
            <person name="Lugli G.A."/>
            <person name="Ventura M."/>
            <person name="Visca P."/>
        </authorList>
    </citation>
    <scope>NUCLEOTIDE SEQUENCE</scope>
    <source>
        <strain evidence="10">LMG 26462</strain>
    </source>
</reference>
<dbReference type="EMBL" id="JAFLWW010000012">
    <property type="protein sequence ID" value="MBT1159471.1"/>
    <property type="molecule type" value="Genomic_DNA"/>
</dbReference>
<dbReference type="SUPFAM" id="SSF52540">
    <property type="entry name" value="P-loop containing nucleoside triphosphate hydrolases"/>
    <property type="match status" value="1"/>
</dbReference>
<dbReference type="InterPro" id="IPR003439">
    <property type="entry name" value="ABC_transporter-like_ATP-bd"/>
</dbReference>
<comment type="caution">
    <text evidence="10">The sequence shown here is derived from an EMBL/GenBank/DDBJ whole genome shotgun (WGS) entry which is preliminary data.</text>
</comment>
<dbReference type="Pfam" id="PF00005">
    <property type="entry name" value="ABC_tran"/>
    <property type="match status" value="1"/>
</dbReference>
<dbReference type="GO" id="GO:0006970">
    <property type="term" value="P:response to osmotic stress"/>
    <property type="evidence" value="ECO:0007669"/>
    <property type="project" value="UniProtKB-ARBA"/>
</dbReference>
<dbReference type="PANTHER" id="PTHR43869:SF1">
    <property type="entry name" value="GLYCINE BETAINE_PROLINE BETAINE TRANSPORT SYSTEM ATP-BINDING PROTEIN PROV"/>
    <property type="match status" value="1"/>
</dbReference>
<dbReference type="AlphaFoldDB" id="A0A9X1AH57"/>
<dbReference type="FunFam" id="3.40.50.300:FF:000201">
    <property type="entry name" value="Glycine betaine/L-proline ABC transporter ATP-binding protein"/>
    <property type="match status" value="1"/>
</dbReference>
<evidence type="ECO:0000256" key="6">
    <source>
        <dbReference type="ARBA" id="ARBA00061968"/>
    </source>
</evidence>
<dbReference type="GO" id="GO:0015418">
    <property type="term" value="F:ABC-type quaternary ammonium compound transporting activity"/>
    <property type="evidence" value="ECO:0007669"/>
    <property type="project" value="UniProtKB-EC"/>
</dbReference>
<comment type="catalytic activity">
    <reaction evidence="5">
        <text>a quaternary ammonium(out) + ATP + H2O = a quaternary ammonium(in) + ADP + phosphate + H(+)</text>
        <dbReference type="Rhea" id="RHEA:11036"/>
        <dbReference type="ChEBI" id="CHEBI:15377"/>
        <dbReference type="ChEBI" id="CHEBI:15378"/>
        <dbReference type="ChEBI" id="CHEBI:30616"/>
        <dbReference type="ChEBI" id="CHEBI:35267"/>
        <dbReference type="ChEBI" id="CHEBI:43474"/>
        <dbReference type="ChEBI" id="CHEBI:456216"/>
        <dbReference type="EC" id="7.6.2.9"/>
    </reaction>
    <physiologicalReaction direction="left-to-right" evidence="5">
        <dbReference type="Rhea" id="RHEA:11037"/>
    </physiologicalReaction>
</comment>
<dbReference type="RefSeq" id="WP_214393322.1">
    <property type="nucleotide sequence ID" value="NZ_JAFLWW010000012.1"/>
</dbReference>
<gene>
    <name evidence="10" type="ORF">J1C56_28270</name>
</gene>
<dbReference type="PANTHER" id="PTHR43869">
    <property type="entry name" value="GLYCINE BETAINE/PROLINE BETAINE TRANSPORT SYSTEM ATP-BINDING PROTEIN PROV"/>
    <property type="match status" value="1"/>
</dbReference>
<evidence type="ECO:0000256" key="3">
    <source>
        <dbReference type="ARBA" id="ARBA00022741"/>
    </source>
</evidence>
<evidence type="ECO:0000256" key="8">
    <source>
        <dbReference type="ARBA" id="ARBA00068787"/>
    </source>
</evidence>
<comment type="subunit">
    <text evidence="6">The complex is probably composed of two ATP-binding proteins (TmoW), two transmembrane proteins (TmoV) and a solute-binding protein (TmoX).</text>
</comment>
<evidence type="ECO:0000256" key="2">
    <source>
        <dbReference type="ARBA" id="ARBA00022448"/>
    </source>
</evidence>
<dbReference type="Gene3D" id="3.40.50.300">
    <property type="entry name" value="P-loop containing nucleotide triphosphate hydrolases"/>
    <property type="match status" value="1"/>
</dbReference>
<evidence type="ECO:0000313" key="10">
    <source>
        <dbReference type="EMBL" id="MBT1159471.1"/>
    </source>
</evidence>
<evidence type="ECO:0000256" key="7">
    <source>
        <dbReference type="ARBA" id="ARBA00066388"/>
    </source>
</evidence>
<feature type="domain" description="ABC transporter" evidence="9">
    <location>
        <begin position="32"/>
        <end position="268"/>
    </location>
</feature>
<name>A0A9X1AH57_9HYPH</name>
<dbReference type="InterPro" id="IPR051921">
    <property type="entry name" value="ABC_osmolyte_uptake_ATP-bind"/>
</dbReference>
<accession>A0A9X1AH57</accession>
<sequence>MSMTESFVSIRNLYKIFGNNAPAMVSYAKAGMHKKDMLQAHGHVLGLRDINVEIKKGEITVIMGLSGSGKSTLIRHLNRLVDPTAGEVIVNGTDIMKLDRVRLQQLRRTQMSMVFQKFALLPHETVLRNAGMPCSVRGDGRAKTDETARKWLRRVGLAGSEALYPHQLSGGMQQRVGLARALTSNSELMLMDEAYSALDPLIRSSMQDLLQELQKDLQKTVVFITHDLDEALKLADHLVILKDGEIVQQGEPQYILLNPADPYIEDFVSDINRARVLRVRSVMEKTIAEDDGYEVLDGDETLERAILRSHGAADKSFAVHSDGTRVGTLKMTDVLKALVPTAATGRNHSNV</sequence>
<dbReference type="GO" id="GO:0005524">
    <property type="term" value="F:ATP binding"/>
    <property type="evidence" value="ECO:0007669"/>
    <property type="project" value="UniProtKB-KW"/>
</dbReference>
<organism evidence="10 11">
    <name type="scientific">Aminobacter anthyllidis</name>
    <dbReference type="NCBI Taxonomy" id="1035067"/>
    <lineage>
        <taxon>Bacteria</taxon>
        <taxon>Pseudomonadati</taxon>
        <taxon>Pseudomonadota</taxon>
        <taxon>Alphaproteobacteria</taxon>
        <taxon>Hyphomicrobiales</taxon>
        <taxon>Phyllobacteriaceae</taxon>
        <taxon>Aminobacter</taxon>
    </lineage>
</organism>
<keyword evidence="3" id="KW-0547">Nucleotide-binding</keyword>
<dbReference type="PROSITE" id="PS50893">
    <property type="entry name" value="ABC_TRANSPORTER_2"/>
    <property type="match status" value="1"/>
</dbReference>
<dbReference type="PROSITE" id="PS00211">
    <property type="entry name" value="ABC_TRANSPORTER_1"/>
    <property type="match status" value="1"/>
</dbReference>
<dbReference type="EC" id="7.6.2.9" evidence="7"/>
<protein>
    <recommendedName>
        <fullName evidence="8">Trimethylamine N-oxide transport system ATP-binding protein TmoW</fullName>
        <ecNumber evidence="7">7.6.2.9</ecNumber>
    </recommendedName>
</protein>
<evidence type="ECO:0000256" key="5">
    <source>
        <dbReference type="ARBA" id="ARBA00051811"/>
    </source>
</evidence>
<dbReference type="Proteomes" id="UP001138921">
    <property type="component" value="Unassembled WGS sequence"/>
</dbReference>
<evidence type="ECO:0000256" key="1">
    <source>
        <dbReference type="ARBA" id="ARBA00005417"/>
    </source>
</evidence>
<dbReference type="InterPro" id="IPR003593">
    <property type="entry name" value="AAA+_ATPase"/>
</dbReference>